<proteinExistence type="predicted"/>
<reference evidence="2" key="2">
    <citation type="journal article" date="2015" name="Fish Shellfish Immunol.">
        <title>Early steps in the European eel (Anguilla anguilla)-Vibrio vulnificus interaction in the gills: Role of the RtxA13 toxin.</title>
        <authorList>
            <person name="Callol A."/>
            <person name="Pajuelo D."/>
            <person name="Ebbesson L."/>
            <person name="Teles M."/>
            <person name="MacKenzie S."/>
            <person name="Amaro C."/>
        </authorList>
    </citation>
    <scope>NUCLEOTIDE SEQUENCE</scope>
</reference>
<name>A0A0E9WUE1_ANGAN</name>
<feature type="region of interest" description="Disordered" evidence="1">
    <location>
        <begin position="1"/>
        <end position="21"/>
    </location>
</feature>
<feature type="compositionally biased region" description="Basic and acidic residues" evidence="1">
    <location>
        <begin position="11"/>
        <end position="21"/>
    </location>
</feature>
<dbReference type="AlphaFoldDB" id="A0A0E9WUE1"/>
<evidence type="ECO:0000256" key="1">
    <source>
        <dbReference type="SAM" id="MobiDB-lite"/>
    </source>
</evidence>
<protein>
    <submittedName>
        <fullName evidence="2">Uncharacterized protein</fullName>
    </submittedName>
</protein>
<dbReference type="EMBL" id="GBXM01014721">
    <property type="protein sequence ID" value="JAH93856.1"/>
    <property type="molecule type" value="Transcribed_RNA"/>
</dbReference>
<feature type="compositionally biased region" description="Polar residues" evidence="1">
    <location>
        <begin position="1"/>
        <end position="10"/>
    </location>
</feature>
<evidence type="ECO:0000313" key="2">
    <source>
        <dbReference type="EMBL" id="JAH93856.1"/>
    </source>
</evidence>
<organism evidence="2">
    <name type="scientific">Anguilla anguilla</name>
    <name type="common">European freshwater eel</name>
    <name type="synonym">Muraena anguilla</name>
    <dbReference type="NCBI Taxonomy" id="7936"/>
    <lineage>
        <taxon>Eukaryota</taxon>
        <taxon>Metazoa</taxon>
        <taxon>Chordata</taxon>
        <taxon>Craniata</taxon>
        <taxon>Vertebrata</taxon>
        <taxon>Euteleostomi</taxon>
        <taxon>Actinopterygii</taxon>
        <taxon>Neopterygii</taxon>
        <taxon>Teleostei</taxon>
        <taxon>Anguilliformes</taxon>
        <taxon>Anguillidae</taxon>
        <taxon>Anguilla</taxon>
    </lineage>
</organism>
<sequence length="66" mass="7692">MTCLSVSIVQNERKHTPNDAQIRQDHSERKYMQKLAEGNTKTATHLNNFLHYSILIPFHCKVPEMP</sequence>
<accession>A0A0E9WUE1</accession>
<reference evidence="2" key="1">
    <citation type="submission" date="2014-11" db="EMBL/GenBank/DDBJ databases">
        <authorList>
            <person name="Amaro Gonzalez C."/>
        </authorList>
    </citation>
    <scope>NUCLEOTIDE SEQUENCE</scope>
</reference>